<gene>
    <name evidence="2" type="ORF">ED28_01325</name>
</gene>
<accession>A0A443IHM8</accession>
<dbReference type="RefSeq" id="WP_128174519.1">
    <property type="nucleotide sequence ID" value="NZ_CP071409.1"/>
</dbReference>
<evidence type="ECO:0000313" key="2">
    <source>
        <dbReference type="EMBL" id="RWR03655.1"/>
    </source>
</evidence>
<feature type="region of interest" description="Disordered" evidence="1">
    <location>
        <begin position="54"/>
        <end position="97"/>
    </location>
</feature>
<sequence length="97" mass="11191">MKNEKEISINEFTDNEKILIEQQVQLLVTKLGKQPDAKQLKELTKEAKRLVMKERLAKEKANPPKVPRKPKAKKIPASDVKDFSWSNSIKQAAPRRK</sequence>
<evidence type="ECO:0000256" key="1">
    <source>
        <dbReference type="SAM" id="MobiDB-lite"/>
    </source>
</evidence>
<dbReference type="Proteomes" id="UP000288794">
    <property type="component" value="Unassembled WGS sequence"/>
</dbReference>
<name>A0A443IHM8_9GAMM</name>
<keyword evidence="3" id="KW-1185">Reference proteome</keyword>
<organism evidence="2 3">
    <name type="scientific">[Pantoea] beijingensis</name>
    <dbReference type="NCBI Taxonomy" id="1324864"/>
    <lineage>
        <taxon>Bacteria</taxon>
        <taxon>Pseudomonadati</taxon>
        <taxon>Pseudomonadota</taxon>
        <taxon>Gammaproteobacteria</taxon>
        <taxon>Enterobacterales</taxon>
        <taxon>Erwiniaceae</taxon>
        <taxon>Erwinia</taxon>
    </lineage>
</organism>
<dbReference type="AlphaFoldDB" id="A0A443IHM8"/>
<proteinExistence type="predicted"/>
<dbReference type="EMBL" id="JMEE01000001">
    <property type="protein sequence ID" value="RWR03655.1"/>
    <property type="molecule type" value="Genomic_DNA"/>
</dbReference>
<protein>
    <submittedName>
        <fullName evidence="2">Uncharacterized protein</fullName>
    </submittedName>
</protein>
<comment type="caution">
    <text evidence="2">The sequence shown here is derived from an EMBL/GenBank/DDBJ whole genome shotgun (WGS) entry which is preliminary data.</text>
</comment>
<reference evidence="2 3" key="1">
    <citation type="submission" date="2014-04" db="EMBL/GenBank/DDBJ databases">
        <title>Draft genome sequence of Pantoea beijingensis strain LMG 27579, an emerging pathogen to Pleurotus eryngii with potential industrial application.</title>
        <authorList>
            <person name="Xu F."/>
            <person name="Liu Y."/>
            <person name="Wang S."/>
            <person name="Yin Y."/>
            <person name="Ma Y."/>
            <person name="Zhao S."/>
            <person name="Rong C."/>
        </authorList>
    </citation>
    <scope>NUCLEOTIDE SEQUENCE [LARGE SCALE GENOMIC DNA]</scope>
    <source>
        <strain evidence="2 3">LMG 27579</strain>
    </source>
</reference>
<evidence type="ECO:0000313" key="3">
    <source>
        <dbReference type="Proteomes" id="UP000288794"/>
    </source>
</evidence>